<feature type="transmembrane region" description="Helical" evidence="7">
    <location>
        <begin position="67"/>
        <end position="87"/>
    </location>
</feature>
<organism evidence="9 10">
    <name type="scientific">Streptomyces violaceusniger</name>
    <dbReference type="NCBI Taxonomy" id="68280"/>
    <lineage>
        <taxon>Bacteria</taxon>
        <taxon>Bacillati</taxon>
        <taxon>Actinomycetota</taxon>
        <taxon>Actinomycetes</taxon>
        <taxon>Kitasatosporales</taxon>
        <taxon>Streptomycetaceae</taxon>
        <taxon>Streptomyces</taxon>
        <taxon>Streptomyces violaceusniger group</taxon>
    </lineage>
</organism>
<feature type="domain" description="Cation/H+ exchanger transmembrane" evidence="8">
    <location>
        <begin position="20"/>
        <end position="393"/>
    </location>
</feature>
<comment type="subcellular location">
    <subcellularLocation>
        <location evidence="1">Membrane</location>
        <topology evidence="1">Multi-pass membrane protein</topology>
    </subcellularLocation>
</comment>
<feature type="transmembrane region" description="Helical" evidence="7">
    <location>
        <begin position="373"/>
        <end position="395"/>
    </location>
</feature>
<accession>A0A4D4L086</accession>
<feature type="transmembrane region" description="Helical" evidence="7">
    <location>
        <begin position="165"/>
        <end position="185"/>
    </location>
</feature>
<dbReference type="Gene3D" id="1.20.1530.20">
    <property type="match status" value="1"/>
</dbReference>
<evidence type="ECO:0000256" key="2">
    <source>
        <dbReference type="ARBA" id="ARBA00022448"/>
    </source>
</evidence>
<keyword evidence="3 7" id="KW-0812">Transmembrane</keyword>
<keyword evidence="10" id="KW-1185">Reference proteome</keyword>
<feature type="transmembrane region" description="Helical" evidence="7">
    <location>
        <begin position="197"/>
        <end position="215"/>
    </location>
</feature>
<evidence type="ECO:0000256" key="4">
    <source>
        <dbReference type="ARBA" id="ARBA00022989"/>
    </source>
</evidence>
<dbReference type="Proteomes" id="UP000301309">
    <property type="component" value="Unassembled WGS sequence"/>
</dbReference>
<dbReference type="GO" id="GO:1902600">
    <property type="term" value="P:proton transmembrane transport"/>
    <property type="evidence" value="ECO:0007669"/>
    <property type="project" value="InterPro"/>
</dbReference>
<reference evidence="9 10" key="1">
    <citation type="journal article" date="2020" name="Int. J. Syst. Evol. Microbiol.">
        <title>Reclassification of Streptomyces castelarensis and Streptomyces sporoclivatus as later heterotypic synonyms of Streptomyces antimycoticus.</title>
        <authorList>
            <person name="Komaki H."/>
            <person name="Tamura T."/>
        </authorList>
    </citation>
    <scope>NUCLEOTIDE SEQUENCE [LARGE SCALE GENOMIC DNA]</scope>
    <source>
        <strain evidence="9 10">NBRC 13459</strain>
    </source>
</reference>
<feature type="transmembrane region" description="Helical" evidence="7">
    <location>
        <begin position="235"/>
        <end position="264"/>
    </location>
</feature>
<dbReference type="RefSeq" id="WP_344595666.1">
    <property type="nucleotide sequence ID" value="NZ_BAAASO010000029.1"/>
</dbReference>
<dbReference type="InterPro" id="IPR006153">
    <property type="entry name" value="Cation/H_exchanger_TM"/>
</dbReference>
<feature type="transmembrane region" description="Helical" evidence="7">
    <location>
        <begin position="276"/>
        <end position="295"/>
    </location>
</feature>
<keyword evidence="4 7" id="KW-1133">Transmembrane helix</keyword>
<feature type="transmembrane region" description="Helical" evidence="7">
    <location>
        <begin position="133"/>
        <end position="153"/>
    </location>
</feature>
<dbReference type="InterPro" id="IPR038770">
    <property type="entry name" value="Na+/solute_symporter_sf"/>
</dbReference>
<feature type="transmembrane region" description="Helical" evidence="7">
    <location>
        <begin position="35"/>
        <end position="55"/>
    </location>
</feature>
<evidence type="ECO:0000256" key="1">
    <source>
        <dbReference type="ARBA" id="ARBA00004141"/>
    </source>
</evidence>
<keyword evidence="5" id="KW-0406">Ion transport</keyword>
<feature type="transmembrane region" description="Helical" evidence="7">
    <location>
        <begin position="99"/>
        <end position="121"/>
    </location>
</feature>
<dbReference type="Pfam" id="PF00999">
    <property type="entry name" value="Na_H_Exchanger"/>
    <property type="match status" value="1"/>
</dbReference>
<dbReference type="InterPro" id="IPR050794">
    <property type="entry name" value="CPA2_transporter"/>
</dbReference>
<protein>
    <recommendedName>
        <fullName evidence="8">Cation/H+ exchanger transmembrane domain-containing protein</fullName>
    </recommendedName>
</protein>
<comment type="caution">
    <text evidence="9">The sequence shown here is derived from an EMBL/GenBank/DDBJ whole genome shotgun (WGS) entry which is preliminary data.</text>
</comment>
<feature type="transmembrane region" description="Helical" evidence="7">
    <location>
        <begin position="307"/>
        <end position="332"/>
    </location>
</feature>
<sequence>MLTTDQVQWLFLGLVAVLVLSRLFGAAARLLRQPAVVGEILAGILIGPSLFGDALTNFLFPADTRPLLAAFANVGLALFMFVIGYELPFDELRGKAQVALRISLWSVAVPFVLGVLLALYLVRDHRVHSQLGFVLFLGTAMSVTALPVLARILTDRGLGRTRLGGIALAGAGIGDVLAWLLLGLVVTVNGGTGQARLLLVPLGLTAMLTLVRPLLRRVFTAAEGSGGTTSPLVAVLAGLMLSCWAAEWVGIHFIFGAFLFGAVTPRTQRTDVKSELTVYIESLSSVLLLPVYFVLSGMRVDLSGIGFAGLGELVLILLVAFAGKFLGAFAGARLSGIPRLQSTALAALMNTRGLTEIVLLTVGLELAVIDASFYSLMVLMALVTTAVTGPMLGLLERRAGGNARQLGEFAYERQGFSSLRRERT</sequence>
<dbReference type="GO" id="GO:0016020">
    <property type="term" value="C:membrane"/>
    <property type="evidence" value="ECO:0007669"/>
    <property type="project" value="UniProtKB-SubCell"/>
</dbReference>
<name>A0A4D4L086_STRVO</name>
<dbReference type="AlphaFoldDB" id="A0A4D4L086"/>
<gene>
    <name evidence="9" type="ORF">SVIO_026410</name>
</gene>
<proteinExistence type="predicted"/>
<evidence type="ECO:0000256" key="7">
    <source>
        <dbReference type="SAM" id="Phobius"/>
    </source>
</evidence>
<evidence type="ECO:0000259" key="8">
    <source>
        <dbReference type="Pfam" id="PF00999"/>
    </source>
</evidence>
<dbReference type="EMBL" id="BJHW01000001">
    <property type="protein sequence ID" value="GDY52018.1"/>
    <property type="molecule type" value="Genomic_DNA"/>
</dbReference>
<keyword evidence="6 7" id="KW-0472">Membrane</keyword>
<dbReference type="PANTHER" id="PTHR32468">
    <property type="entry name" value="CATION/H + ANTIPORTER"/>
    <property type="match status" value="1"/>
</dbReference>
<keyword evidence="2" id="KW-0813">Transport</keyword>
<evidence type="ECO:0000256" key="3">
    <source>
        <dbReference type="ARBA" id="ARBA00022692"/>
    </source>
</evidence>
<evidence type="ECO:0000313" key="10">
    <source>
        <dbReference type="Proteomes" id="UP000301309"/>
    </source>
</evidence>
<dbReference type="PANTHER" id="PTHR32468:SF0">
    <property type="entry name" value="K(+)_H(+) ANTIPORTER 1"/>
    <property type="match status" value="1"/>
</dbReference>
<evidence type="ECO:0000256" key="6">
    <source>
        <dbReference type="ARBA" id="ARBA00023136"/>
    </source>
</evidence>
<evidence type="ECO:0000256" key="5">
    <source>
        <dbReference type="ARBA" id="ARBA00023065"/>
    </source>
</evidence>
<dbReference type="GO" id="GO:0015297">
    <property type="term" value="F:antiporter activity"/>
    <property type="evidence" value="ECO:0007669"/>
    <property type="project" value="InterPro"/>
</dbReference>
<feature type="transmembrane region" description="Helical" evidence="7">
    <location>
        <begin position="344"/>
        <end position="367"/>
    </location>
</feature>
<evidence type="ECO:0000313" key="9">
    <source>
        <dbReference type="EMBL" id="GDY52018.1"/>
    </source>
</evidence>